<dbReference type="PANTHER" id="PTHR47953">
    <property type="entry name" value="OS08G0105600 PROTEIN"/>
    <property type="match status" value="1"/>
</dbReference>
<name>A0A8J5GRJ5_ZINOF</name>
<evidence type="ECO:0000256" key="4">
    <source>
        <dbReference type="ARBA" id="ARBA00022723"/>
    </source>
</evidence>
<dbReference type="FunFam" id="1.10.630.10:FF:000126">
    <property type="entry name" value="Predicted protein"/>
    <property type="match status" value="1"/>
</dbReference>
<evidence type="ECO:0000256" key="8">
    <source>
        <dbReference type="PIRSR" id="PIRSR602401-1"/>
    </source>
</evidence>
<dbReference type="PANTHER" id="PTHR47953:SF1">
    <property type="entry name" value="CYTOCHROME P450 71A9"/>
    <property type="match status" value="1"/>
</dbReference>
<evidence type="ECO:0000256" key="9">
    <source>
        <dbReference type="RuleBase" id="RU000461"/>
    </source>
</evidence>
<dbReference type="PRINTS" id="PR00385">
    <property type="entry name" value="P450"/>
</dbReference>
<dbReference type="EMBL" id="JACMSC010000008">
    <property type="protein sequence ID" value="KAG6512540.1"/>
    <property type="molecule type" value="Genomic_DNA"/>
</dbReference>
<dbReference type="SUPFAM" id="SSF48264">
    <property type="entry name" value="Cytochrome P450"/>
    <property type="match status" value="1"/>
</dbReference>
<dbReference type="InterPro" id="IPR001128">
    <property type="entry name" value="Cyt_P450"/>
</dbReference>
<dbReference type="PRINTS" id="PR00463">
    <property type="entry name" value="EP450I"/>
</dbReference>
<reference evidence="10 11" key="1">
    <citation type="submission" date="2020-08" db="EMBL/GenBank/DDBJ databases">
        <title>Plant Genome Project.</title>
        <authorList>
            <person name="Zhang R.-G."/>
        </authorList>
    </citation>
    <scope>NUCLEOTIDE SEQUENCE [LARGE SCALE GENOMIC DNA]</scope>
    <source>
        <tissue evidence="10">Rhizome</tissue>
    </source>
</reference>
<dbReference type="Gene3D" id="1.10.630.10">
    <property type="entry name" value="Cytochrome P450"/>
    <property type="match status" value="1"/>
</dbReference>
<evidence type="ECO:0000256" key="3">
    <source>
        <dbReference type="ARBA" id="ARBA00022617"/>
    </source>
</evidence>
<dbReference type="Proteomes" id="UP000734854">
    <property type="component" value="Unassembled WGS sequence"/>
</dbReference>
<evidence type="ECO:0000313" key="10">
    <source>
        <dbReference type="EMBL" id="KAG6512540.1"/>
    </source>
</evidence>
<comment type="cofactor">
    <cofactor evidence="1 8">
        <name>heme</name>
        <dbReference type="ChEBI" id="CHEBI:30413"/>
    </cofactor>
</comment>
<dbReference type="InterPro" id="IPR052306">
    <property type="entry name" value="CYP450_71D"/>
</dbReference>
<dbReference type="GO" id="GO:0016705">
    <property type="term" value="F:oxidoreductase activity, acting on paired donors, with incorporation or reduction of molecular oxygen"/>
    <property type="evidence" value="ECO:0007669"/>
    <property type="project" value="InterPro"/>
</dbReference>
<accession>A0A8J5GRJ5</accession>
<proteinExistence type="inferred from homology"/>
<keyword evidence="3 8" id="KW-0349">Heme</keyword>
<dbReference type="GO" id="GO:0020037">
    <property type="term" value="F:heme binding"/>
    <property type="evidence" value="ECO:0007669"/>
    <property type="project" value="InterPro"/>
</dbReference>
<dbReference type="GO" id="GO:0004497">
    <property type="term" value="F:monooxygenase activity"/>
    <property type="evidence" value="ECO:0007669"/>
    <property type="project" value="UniProtKB-KW"/>
</dbReference>
<keyword evidence="7 9" id="KW-0503">Monooxygenase</keyword>
<evidence type="ECO:0000313" key="11">
    <source>
        <dbReference type="Proteomes" id="UP000734854"/>
    </source>
</evidence>
<evidence type="ECO:0000256" key="1">
    <source>
        <dbReference type="ARBA" id="ARBA00001971"/>
    </source>
</evidence>
<comment type="caution">
    <text evidence="10">The sequence shown here is derived from an EMBL/GenBank/DDBJ whole genome shotgun (WGS) entry which is preliminary data.</text>
</comment>
<keyword evidence="11" id="KW-1185">Reference proteome</keyword>
<dbReference type="AlphaFoldDB" id="A0A8J5GRJ5"/>
<comment type="similarity">
    <text evidence="2 9">Belongs to the cytochrome P450 family.</text>
</comment>
<evidence type="ECO:0000256" key="2">
    <source>
        <dbReference type="ARBA" id="ARBA00010617"/>
    </source>
</evidence>
<dbReference type="GO" id="GO:0005506">
    <property type="term" value="F:iron ion binding"/>
    <property type="evidence" value="ECO:0007669"/>
    <property type="project" value="InterPro"/>
</dbReference>
<dbReference type="PROSITE" id="PS00086">
    <property type="entry name" value="CYTOCHROME_P450"/>
    <property type="match status" value="1"/>
</dbReference>
<feature type="binding site" description="axial binding residue" evidence="8">
    <location>
        <position position="241"/>
    </location>
    <ligand>
        <name>heme</name>
        <dbReference type="ChEBI" id="CHEBI:30413"/>
    </ligand>
    <ligandPart>
        <name>Fe</name>
        <dbReference type="ChEBI" id="CHEBI:18248"/>
    </ligandPart>
</feature>
<dbReference type="InterPro" id="IPR017972">
    <property type="entry name" value="Cyt_P450_CS"/>
</dbReference>
<keyword evidence="6 8" id="KW-0408">Iron</keyword>
<evidence type="ECO:0000256" key="5">
    <source>
        <dbReference type="ARBA" id="ARBA00023002"/>
    </source>
</evidence>
<protein>
    <submittedName>
        <fullName evidence="10">Uncharacterized protein</fullName>
    </submittedName>
</protein>
<gene>
    <name evidence="10" type="ORF">ZIOFF_030661</name>
</gene>
<keyword evidence="5 9" id="KW-0560">Oxidoreductase</keyword>
<dbReference type="InterPro" id="IPR036396">
    <property type="entry name" value="Cyt_P450_sf"/>
</dbReference>
<keyword evidence="4 8" id="KW-0479">Metal-binding</keyword>
<evidence type="ECO:0000256" key="6">
    <source>
        <dbReference type="ARBA" id="ARBA00023004"/>
    </source>
</evidence>
<organism evidence="10 11">
    <name type="scientific">Zingiber officinale</name>
    <name type="common">Ginger</name>
    <name type="synonym">Amomum zingiber</name>
    <dbReference type="NCBI Taxonomy" id="94328"/>
    <lineage>
        <taxon>Eukaryota</taxon>
        <taxon>Viridiplantae</taxon>
        <taxon>Streptophyta</taxon>
        <taxon>Embryophyta</taxon>
        <taxon>Tracheophyta</taxon>
        <taxon>Spermatophyta</taxon>
        <taxon>Magnoliopsida</taxon>
        <taxon>Liliopsida</taxon>
        <taxon>Zingiberales</taxon>
        <taxon>Zingiberaceae</taxon>
        <taxon>Zingiber</taxon>
    </lineage>
</organism>
<evidence type="ECO:0000256" key="7">
    <source>
        <dbReference type="ARBA" id="ARBA00023033"/>
    </source>
</evidence>
<sequence length="301" mass="33416">MISRTAELLGGFVAGDFFPSAHRWLNAITGVQGRLEKNFKEMDSLFEREIKARESAGRGGGGADDDTFTTILVNLLREEKSDNEVGLTRDGVKALLLDLLFGGTDAMAEAMVWAMAELARTPRALARAQEEVRRVAAGKRHVDEGDLERLSYLHAVVKEIFRLHPVAALLLPRECQQRCRVAGYDVAAGTRVYINVWSIGRDAGTWDKPEEFRPERFEGSPIDYLGQHFELVPFGSGRRICMGIPMAEAVVELTLANLLHGFDWALPMGVRREEVDMGEVFGIVVRKKEPLVLVATPAKLL</sequence>
<dbReference type="Pfam" id="PF00067">
    <property type="entry name" value="p450"/>
    <property type="match status" value="1"/>
</dbReference>
<dbReference type="InterPro" id="IPR002401">
    <property type="entry name" value="Cyt_P450_E_grp-I"/>
</dbReference>